<feature type="domain" description="Glycogen debranching enzyme central" evidence="21">
    <location>
        <begin position="914"/>
        <end position="1129"/>
    </location>
</feature>
<evidence type="ECO:0000256" key="16">
    <source>
        <dbReference type="ARBA" id="ARBA00031477"/>
    </source>
</evidence>
<feature type="domain" description="Glycogen debranching enzyme C-terminal" evidence="18">
    <location>
        <begin position="1255"/>
        <end position="1739"/>
    </location>
</feature>
<sequence>MAIIFSLRLSDDGSPEESKKLVRLPPPVGSKPYILRFVVTAGSAAARDGVLCTNYPAEGQPYSRNKFYNAPLKHDNLTDAVAEIAITRSGVFQYHVNYTTPDGQHAVSETTGSYIVEPRLYVPYPIDKKNPNLSPGKTLLIPLDGIVVITVIPKWLPPVSRWPDFFSSFADAGYNMVHFAPVNTRGCSNSPYSIYNQLTISNDLFEGDDILNEGEKEEILAKMIDRAREDFGILCVTDVVWNHTACNSAWLHQHPEAGYNLVNSPHLRPAYELDDALVTFSEDLKVVYDIDPSPNSPGDLTRIMETFREMVLSPLKLWEYYVIDVKSALNEFKNCWRRDGKMLANYLDMDLEKLDLKGRVEILRAEAIETNPEYIRFRRRVEAQYAVAFMKRLVVQGVVPADNDDAVFCGYKAILDAMNVFWYEEYDDDFKCILVQVFHRAKYLRLDENGPKLGPISRLSPLVDTYFTRLPDNEDTQKFPPDALKLANNGWIWNADPMLNFAGPQSKSYLRREVIAWGDCVKLNYGKGPIDNPYLWQHMTEYTKKMAALFAGFRIDNCHSTPIHVAEYFLDVARAVKPDLYVFAELFTGSEGKDRVFVSRLGINSLIRESMNAWDAQEMSRLVHRYGGEPVGSLTFPPEHFPLQMIGHETDSSVFESQKGQEDLVIHVRGSPPHALFMDCTHDNETPHQKRTAEDTLPNAAIVAMATCAIGSTKGYDEIVPELLNVVTETRKYRNAESCEGIIPSKSMLTQLHWKMARDGYNEIYVHQEGDFISIHRVHPVTHDGYLLIARQAYSKHHLRPEIHSPITLRNQAVKLMQSATLRIQGKAGDKAPADGHHQRHLSEGTDFLSPTSPVTFYHHLGDITKRRPDESGKPTLPKSSVASRSPAHPQSPKDRPTHRIRVMTRRQSAILGVITGLPCSLDFSIAETNLVKIETENVGPSPYDMQTRIEINRENFVPGSIVLYRTWVVGSNIDPKVFEDEADDEDETAATEAEQLGILAQLWHLLGLDQRNSAVEYAVKMGREGLGTLDSWFPYDEANGWPPGLWEAVKDLDIEELNVALYRTQEEEADVTNDGTYDIPGFGRLAYCGLQGFVSVLLNAARTNDLGHPLFNNLRAGPWMTDYILNRLLKYAPLYPNLSKFEDWLEERLTLVNQLGPSFMPKYFTIIVCSAYQGLCHRVTSLNVEEVVVPHGLHYSSHSIASSTAAFSRALALTTVQMFGRISSTGLFPKPYPLDPPQKPRKVQHAKVAGAVSRDASLAAGLPHFATGHMRAWGRDTFISLCGLLLCPGHHARARRTLIAFASVLKHGQIPNLLDQGFRPRYNARDATWWWLWGVQEYCRGSKEGLKFLGTEVARRFPPPQRYRKESFLRVGDNIPGDDGDSYVDPSDERCYQHHTTIAQIIQEILERHARGIAYREWNAGRELDRDMRDEGFNVNVETDWNTGFVRGGSKYNCGTWMDKNGSSDKAGNKGIPATPRDGSPVEIVGLCKAALRWISSDVISNVTDPWPWEGVHVPTEQGKPDRLISYAEWDKLIQQNFEREFYVPKTPSEDGNHIIQQDLVNRRGIYKDTVGSSGRYTDYQLRPNYPIAMMVAPELFDLSHARLALKMARDVLVGPIGMKTLDPSDWNYRPNYINSDDSDDFSVAHGYNYHQGPEWVWICGYFLRAYLYFEMKAAGGNYDQECRVIAYIHSCLLRHKQLMADSAKNPYAGLPELTNANGAECWDGCPTQAWSSATMLELCCDLMSIIEKY</sequence>
<evidence type="ECO:0000259" key="19">
    <source>
        <dbReference type="Pfam" id="PF14699"/>
    </source>
</evidence>
<dbReference type="Pfam" id="PF14699">
    <property type="entry name" value="hGDE_N"/>
    <property type="match status" value="1"/>
</dbReference>
<feature type="region of interest" description="Disordered" evidence="17">
    <location>
        <begin position="826"/>
        <end position="901"/>
    </location>
</feature>
<dbReference type="EC" id="2.4.1.25" evidence="5"/>
<evidence type="ECO:0000256" key="2">
    <source>
        <dbReference type="ARBA" id="ARBA00000927"/>
    </source>
</evidence>
<dbReference type="EMBL" id="QEAM01000093">
    <property type="protein sequence ID" value="TPX46827.1"/>
    <property type="molecule type" value="Genomic_DNA"/>
</dbReference>
<dbReference type="FunFam" id="3.20.20.80:FF:000242">
    <property type="entry name" value="Glycogen debranching enzyme Gdb1, putative"/>
    <property type="match status" value="1"/>
</dbReference>
<evidence type="ECO:0000256" key="17">
    <source>
        <dbReference type="SAM" id="MobiDB-lite"/>
    </source>
</evidence>
<dbReference type="PANTHER" id="PTHR10569">
    <property type="entry name" value="GLYCOGEN DEBRANCHING ENZYME"/>
    <property type="match status" value="1"/>
</dbReference>
<dbReference type="VEuPathDB" id="FungiDB:SeMB42_g03671"/>
<keyword evidence="11" id="KW-0378">Hydrolase</keyword>
<keyword evidence="14" id="KW-0326">Glycosidase</keyword>
<evidence type="ECO:0000256" key="10">
    <source>
        <dbReference type="ARBA" id="ARBA00022679"/>
    </source>
</evidence>
<dbReference type="SUPFAM" id="SSF51445">
    <property type="entry name" value="(Trans)glycosidases"/>
    <property type="match status" value="1"/>
</dbReference>
<dbReference type="GO" id="GO:0005978">
    <property type="term" value="P:glycogen biosynthetic process"/>
    <property type="evidence" value="ECO:0007669"/>
    <property type="project" value="UniProtKB-KW"/>
</dbReference>
<keyword evidence="12" id="KW-0320">Glycogen biosynthesis</keyword>
<feature type="domain" description="Glycogen debranching enzyme glucanotransferase" evidence="20">
    <location>
        <begin position="141"/>
        <end position="581"/>
    </location>
</feature>
<organism evidence="22 24">
    <name type="scientific">Synchytrium endobioticum</name>
    <dbReference type="NCBI Taxonomy" id="286115"/>
    <lineage>
        <taxon>Eukaryota</taxon>
        <taxon>Fungi</taxon>
        <taxon>Fungi incertae sedis</taxon>
        <taxon>Chytridiomycota</taxon>
        <taxon>Chytridiomycota incertae sedis</taxon>
        <taxon>Chytridiomycetes</taxon>
        <taxon>Synchytriales</taxon>
        <taxon>Synchytriaceae</taxon>
        <taxon>Synchytrium</taxon>
    </lineage>
</organism>
<feature type="domain" description="Glycogen debranching enzyme central" evidence="21">
    <location>
        <begin position="741"/>
        <end position="827"/>
    </location>
</feature>
<evidence type="ECO:0000259" key="21">
    <source>
        <dbReference type="Pfam" id="PF14702"/>
    </source>
</evidence>
<keyword evidence="8" id="KW-0963">Cytoplasm</keyword>
<comment type="subcellular location">
    <subcellularLocation>
        <location evidence="4">Cytoplasm</location>
    </subcellularLocation>
</comment>
<evidence type="ECO:0000313" key="22">
    <source>
        <dbReference type="EMBL" id="TPX46489.1"/>
    </source>
</evidence>
<evidence type="ECO:0000256" key="6">
    <source>
        <dbReference type="ARBA" id="ARBA00012778"/>
    </source>
</evidence>
<comment type="catalytic activity">
    <reaction evidence="2">
        <text>Hydrolysis of (1-&gt;6)-alpha-D-glucosidic branch linkages in glycogen phosphorylase limit dextrin.</text>
        <dbReference type="EC" id="3.2.1.33"/>
    </reaction>
</comment>
<keyword evidence="9" id="KW-0328">Glycosyltransferase</keyword>
<evidence type="ECO:0000259" key="18">
    <source>
        <dbReference type="Pfam" id="PF06202"/>
    </source>
</evidence>
<name>A0A507D4Q1_9FUNG</name>
<keyword evidence="10" id="KW-0808">Transferase</keyword>
<dbReference type="Pfam" id="PF14702">
    <property type="entry name" value="hGDE_central"/>
    <property type="match status" value="2"/>
</dbReference>
<dbReference type="OrthoDB" id="10248904at2759"/>
<feature type="compositionally biased region" description="Basic and acidic residues" evidence="17">
    <location>
        <begin position="828"/>
        <end position="844"/>
    </location>
</feature>
<dbReference type="STRING" id="286115.A0A507D4Q1"/>
<dbReference type="InterPro" id="IPR008928">
    <property type="entry name" value="6-hairpin_glycosidase_sf"/>
</dbReference>
<dbReference type="Pfam" id="PF14701">
    <property type="entry name" value="hDGE_amylase"/>
    <property type="match status" value="1"/>
</dbReference>
<comment type="similarity">
    <text evidence="15">Belongs to the glycogen debranching enzyme family.</text>
</comment>
<evidence type="ECO:0000256" key="4">
    <source>
        <dbReference type="ARBA" id="ARBA00004496"/>
    </source>
</evidence>
<dbReference type="Gene3D" id="3.20.20.80">
    <property type="entry name" value="Glycosidases"/>
    <property type="match status" value="2"/>
</dbReference>
<protein>
    <recommendedName>
        <fullName evidence="7">Glycogen debranching enzyme</fullName>
        <ecNumber evidence="5">2.4.1.25</ecNumber>
        <ecNumber evidence="6">3.2.1.33</ecNumber>
    </recommendedName>
    <alternativeName>
        <fullName evidence="16">Glycogen debrancher</fullName>
    </alternativeName>
</protein>
<keyword evidence="24" id="KW-1185">Reference proteome</keyword>
<evidence type="ECO:0000256" key="14">
    <source>
        <dbReference type="ARBA" id="ARBA00023295"/>
    </source>
</evidence>
<dbReference type="InterPro" id="IPR032792">
    <property type="entry name" value="AGL_glucanoTrfase"/>
</dbReference>
<evidence type="ECO:0000256" key="15">
    <source>
        <dbReference type="ARBA" id="ARBA00025780"/>
    </source>
</evidence>
<evidence type="ECO:0000313" key="25">
    <source>
        <dbReference type="Proteomes" id="UP000320475"/>
    </source>
</evidence>
<dbReference type="GO" id="GO:0005737">
    <property type="term" value="C:cytoplasm"/>
    <property type="evidence" value="ECO:0007669"/>
    <property type="project" value="UniProtKB-SubCell"/>
</dbReference>
<dbReference type="GO" id="GO:0005980">
    <property type="term" value="P:glycogen catabolic process"/>
    <property type="evidence" value="ECO:0007669"/>
    <property type="project" value="InterPro"/>
</dbReference>
<comment type="function">
    <text evidence="3">Multifunctional enzyme acting as 1,4-alpha-D-glucan:1,4-alpha-D-glucan 4-alpha-D-glycosyltransferase and amylo-1,6-glucosidase in glycogen degradation.</text>
</comment>
<dbReference type="EC" id="3.2.1.33" evidence="6"/>
<dbReference type="CDD" id="cd11327">
    <property type="entry name" value="AmyAc_Glg_debranch_2"/>
    <property type="match status" value="1"/>
</dbReference>
<evidence type="ECO:0000256" key="1">
    <source>
        <dbReference type="ARBA" id="ARBA00000439"/>
    </source>
</evidence>
<dbReference type="InterPro" id="IPR017853">
    <property type="entry name" value="GH"/>
</dbReference>
<evidence type="ECO:0000256" key="12">
    <source>
        <dbReference type="ARBA" id="ARBA00023056"/>
    </source>
</evidence>
<evidence type="ECO:0000256" key="8">
    <source>
        <dbReference type="ARBA" id="ARBA00022490"/>
    </source>
</evidence>
<gene>
    <name evidence="23" type="ORF">SeLEV6574_g03001</name>
    <name evidence="22" type="ORF">SeMB42_g03671</name>
</gene>
<dbReference type="GO" id="GO:0004135">
    <property type="term" value="F:amylo-alpha-1,6-glucosidase activity"/>
    <property type="evidence" value="ECO:0007669"/>
    <property type="project" value="UniProtKB-EC"/>
</dbReference>
<accession>A0A507D4Q1</accession>
<dbReference type="InterPro" id="IPR010401">
    <property type="entry name" value="AGL/Gdb1"/>
</dbReference>
<dbReference type="Pfam" id="PF06202">
    <property type="entry name" value="GDE_C"/>
    <property type="match status" value="1"/>
</dbReference>
<dbReference type="InterPro" id="IPR032790">
    <property type="entry name" value="GDE_C"/>
</dbReference>
<proteinExistence type="inferred from homology"/>
<dbReference type="FunFam" id="1.50.10.10:FF:000039">
    <property type="entry name" value="Glycogen debranching enzyme Gdb1, putative"/>
    <property type="match status" value="1"/>
</dbReference>
<evidence type="ECO:0000256" key="5">
    <source>
        <dbReference type="ARBA" id="ARBA00012560"/>
    </source>
</evidence>
<feature type="compositionally biased region" description="Basic and acidic residues" evidence="17">
    <location>
        <begin position="860"/>
        <end position="873"/>
    </location>
</feature>
<evidence type="ECO:0000256" key="11">
    <source>
        <dbReference type="ARBA" id="ARBA00022801"/>
    </source>
</evidence>
<dbReference type="PANTHER" id="PTHR10569:SF2">
    <property type="entry name" value="GLYCOGEN DEBRANCHING ENZYME"/>
    <property type="match status" value="1"/>
</dbReference>
<comment type="caution">
    <text evidence="22">The sequence shown here is derived from an EMBL/GenBank/DDBJ whole genome shotgun (WGS) entry which is preliminary data.</text>
</comment>
<feature type="domain" description="Eukaryotic glycogen debranching enzyme N-terminal" evidence="19">
    <location>
        <begin position="35"/>
        <end position="122"/>
    </location>
</feature>
<evidence type="ECO:0000313" key="23">
    <source>
        <dbReference type="EMBL" id="TPX46827.1"/>
    </source>
</evidence>
<dbReference type="Proteomes" id="UP000317494">
    <property type="component" value="Unassembled WGS sequence"/>
</dbReference>
<evidence type="ECO:0000256" key="9">
    <source>
        <dbReference type="ARBA" id="ARBA00022676"/>
    </source>
</evidence>
<evidence type="ECO:0000256" key="7">
    <source>
        <dbReference type="ARBA" id="ARBA00020723"/>
    </source>
</evidence>
<evidence type="ECO:0000259" key="20">
    <source>
        <dbReference type="Pfam" id="PF14701"/>
    </source>
</evidence>
<comment type="catalytic activity">
    <reaction evidence="1">
        <text>Transfers a segment of a (1-&gt;4)-alpha-D-glucan to a new position in an acceptor, which may be glucose or a (1-&gt;4)-alpha-D-glucan.</text>
        <dbReference type="EC" id="2.4.1.25"/>
    </reaction>
</comment>
<keyword evidence="13" id="KW-0511">Multifunctional enzyme</keyword>
<evidence type="ECO:0000313" key="24">
    <source>
        <dbReference type="Proteomes" id="UP000317494"/>
    </source>
</evidence>
<dbReference type="GO" id="GO:0004134">
    <property type="term" value="F:4-alpha-glucanotransferase activity"/>
    <property type="evidence" value="ECO:0007669"/>
    <property type="project" value="UniProtKB-EC"/>
</dbReference>
<evidence type="ECO:0000256" key="3">
    <source>
        <dbReference type="ARBA" id="ARBA00003530"/>
    </source>
</evidence>
<dbReference type="EMBL" id="QEAN01000134">
    <property type="protein sequence ID" value="TPX46489.1"/>
    <property type="molecule type" value="Genomic_DNA"/>
</dbReference>
<reference evidence="24 25" key="1">
    <citation type="journal article" date="2019" name="Sci. Rep.">
        <title>Comparative genomics of chytrid fungi reveal insights into the obligate biotrophic and pathogenic lifestyle of Synchytrium endobioticum.</title>
        <authorList>
            <person name="van de Vossenberg B.T.L.H."/>
            <person name="Warris S."/>
            <person name="Nguyen H.D.T."/>
            <person name="van Gent-Pelzer M.P.E."/>
            <person name="Joly D.L."/>
            <person name="van de Geest H.C."/>
            <person name="Bonants P.J.M."/>
            <person name="Smith D.S."/>
            <person name="Levesque C.A."/>
            <person name="van der Lee T.A.J."/>
        </authorList>
    </citation>
    <scope>NUCLEOTIDE SEQUENCE [LARGE SCALE GENOMIC DNA]</scope>
    <source>
        <strain evidence="23 25">LEV6574</strain>
        <strain evidence="22 24">MB42</strain>
    </source>
</reference>
<dbReference type="Proteomes" id="UP000320475">
    <property type="component" value="Unassembled WGS sequence"/>
</dbReference>
<dbReference type="SUPFAM" id="SSF48208">
    <property type="entry name" value="Six-hairpin glycosidases"/>
    <property type="match status" value="1"/>
</dbReference>
<evidence type="ECO:0000256" key="13">
    <source>
        <dbReference type="ARBA" id="ARBA00023268"/>
    </source>
</evidence>
<dbReference type="InterPro" id="IPR029436">
    <property type="entry name" value="AGL_euk_N"/>
</dbReference>
<dbReference type="InterPro" id="IPR032788">
    <property type="entry name" value="AGL_central"/>
</dbReference>